<dbReference type="InterPro" id="IPR001173">
    <property type="entry name" value="Glyco_trans_2-like"/>
</dbReference>
<dbReference type="PANTHER" id="PTHR22916">
    <property type="entry name" value="GLYCOSYLTRANSFERASE"/>
    <property type="match status" value="1"/>
</dbReference>
<dbReference type="Pfam" id="PF00535">
    <property type="entry name" value="Glycos_transf_2"/>
    <property type="match status" value="1"/>
</dbReference>
<keyword evidence="4" id="KW-1185">Reference proteome</keyword>
<dbReference type="Proteomes" id="UP000503336">
    <property type="component" value="Chromosome"/>
</dbReference>
<sequence length="323" mass="36131">MVEGAPAVSVVIPTHNRAHLICDALRSVQTQTYSDMEIIVVDDGSDDDTETTVARWAGSASIPLRYIRQARGGGNAARNRGIDAARGRYVAFLDSDDVWRPRKVEKQIALLKALPGYGAVYTGLREVEVESGAVIAAPQHAYPEGDLLRALLVRDATAPTSTYLIEKRLLQEAGCFDLELAARQDWDMWIRIAQRTKIGCVPEALVDLRHHQGPRTASDPTRELRAHRRILEKYAALRRRQGLRVRLSAHAAFHRRAGRVHFHYLDKRWSATGHYILAIAFWPFALDSWAALLGVALPAGLRSRLRRRWNTAFGGTILAIRSH</sequence>
<dbReference type="GO" id="GO:0016758">
    <property type="term" value="F:hexosyltransferase activity"/>
    <property type="evidence" value="ECO:0007669"/>
    <property type="project" value="UniProtKB-ARBA"/>
</dbReference>
<keyword evidence="1" id="KW-0812">Transmembrane</keyword>
<evidence type="ECO:0000313" key="4">
    <source>
        <dbReference type="Proteomes" id="UP000503336"/>
    </source>
</evidence>
<feature type="transmembrane region" description="Helical" evidence="1">
    <location>
        <begin position="275"/>
        <end position="299"/>
    </location>
</feature>
<dbReference type="CDD" id="cd00761">
    <property type="entry name" value="Glyco_tranf_GTA_type"/>
    <property type="match status" value="1"/>
</dbReference>
<keyword evidence="3" id="KW-0808">Transferase</keyword>
<evidence type="ECO:0000313" key="3">
    <source>
        <dbReference type="EMBL" id="QIE55940.1"/>
    </source>
</evidence>
<evidence type="ECO:0000256" key="1">
    <source>
        <dbReference type="SAM" id="Phobius"/>
    </source>
</evidence>
<reference evidence="3 4" key="1">
    <citation type="submission" date="2020-02" db="EMBL/GenBank/DDBJ databases">
        <title>complete genome sequence of Rhodobacteraceae bacterium.</title>
        <authorList>
            <person name="Park J."/>
            <person name="Kim Y.-S."/>
            <person name="Kim K.-H."/>
        </authorList>
    </citation>
    <scope>NUCLEOTIDE SEQUENCE [LARGE SCALE GENOMIC DNA]</scope>
    <source>
        <strain evidence="3 4">RR4-56</strain>
    </source>
</reference>
<dbReference type="PANTHER" id="PTHR22916:SF3">
    <property type="entry name" value="UDP-GLCNAC:BETAGAL BETA-1,3-N-ACETYLGLUCOSAMINYLTRANSFERASE-LIKE PROTEIN 1"/>
    <property type="match status" value="1"/>
</dbReference>
<name>A0A7L5BUJ2_9RHOB</name>
<dbReference type="SUPFAM" id="SSF53448">
    <property type="entry name" value="Nucleotide-diphospho-sugar transferases"/>
    <property type="match status" value="1"/>
</dbReference>
<dbReference type="EMBL" id="CP049056">
    <property type="protein sequence ID" value="QIE55940.1"/>
    <property type="molecule type" value="Genomic_DNA"/>
</dbReference>
<gene>
    <name evidence="3" type="ORF">G5B40_11045</name>
</gene>
<accession>A0A7L5BUJ2</accession>
<dbReference type="InterPro" id="IPR029044">
    <property type="entry name" value="Nucleotide-diphossugar_trans"/>
</dbReference>
<dbReference type="KEGG" id="hdh:G5B40_11045"/>
<organism evidence="3 4">
    <name type="scientific">Pikeienuella piscinae</name>
    <dbReference type="NCBI Taxonomy" id="2748098"/>
    <lineage>
        <taxon>Bacteria</taxon>
        <taxon>Pseudomonadati</taxon>
        <taxon>Pseudomonadota</taxon>
        <taxon>Alphaproteobacteria</taxon>
        <taxon>Rhodobacterales</taxon>
        <taxon>Paracoccaceae</taxon>
        <taxon>Pikeienuella</taxon>
    </lineage>
</organism>
<evidence type="ECO:0000259" key="2">
    <source>
        <dbReference type="Pfam" id="PF00535"/>
    </source>
</evidence>
<dbReference type="RefSeq" id="WP_165098491.1">
    <property type="nucleotide sequence ID" value="NZ_CP049056.1"/>
</dbReference>
<dbReference type="AlphaFoldDB" id="A0A7L5BUJ2"/>
<dbReference type="Gene3D" id="3.90.550.10">
    <property type="entry name" value="Spore Coat Polysaccharide Biosynthesis Protein SpsA, Chain A"/>
    <property type="match status" value="1"/>
</dbReference>
<proteinExistence type="predicted"/>
<keyword evidence="1" id="KW-1133">Transmembrane helix</keyword>
<feature type="domain" description="Glycosyltransferase 2-like" evidence="2">
    <location>
        <begin position="9"/>
        <end position="121"/>
    </location>
</feature>
<protein>
    <submittedName>
        <fullName evidence="3">Glycosyltransferase family 2 protein</fullName>
    </submittedName>
</protein>
<keyword evidence="1" id="KW-0472">Membrane</keyword>